<dbReference type="NCBIfam" id="TIGR05002">
    <property type="entry name" value="NxxGxxAF_repeat"/>
    <property type="match status" value="4"/>
</dbReference>
<keyword evidence="1" id="KW-0732">Signal</keyword>
<dbReference type="Pfam" id="PF24251">
    <property type="entry name" value="DUF7453"/>
    <property type="match status" value="2"/>
</dbReference>
<feature type="chain" id="PRO_5035328562" description="PEP-CTERM sorting domain-containing protein" evidence="1">
    <location>
        <begin position="28"/>
        <end position="395"/>
    </location>
</feature>
<evidence type="ECO:0008006" key="4">
    <source>
        <dbReference type="Google" id="ProtNLM"/>
    </source>
</evidence>
<dbReference type="AlphaFoldDB" id="A0A8J7L207"/>
<sequence length="395" mass="40481">MTVIRNLAAAMVLGIVVNLLPTSKATAAAITFKKIVDTTSSPFNGSYPELFSPAINDSGRVAFIAEDETGRGIFTSNGGSVIKITDTINSSFETIGNPAINNSGTVAFRAALKGGVLNGVGPGVGIYTGNGGALNTISFNANAGSFLVSQPSINDSGTVVFADNESGDIYTSKNGKLTLIANGNGTTPVINNQGTVSLVLPGASLVTRNNQVTTTIADTKSSFTSLSGDGSPLNDQGTVAFLAYLNSGGQGIFTGNGGSLNTIADTNGAFSTFFDSPAINNQRTVAFWAFLDSGEEGIFTGSDPVNNKIIATGDQLFGSTVTEINSFGLGGLNNRGQIAFGASLADGTKGIYVATRAVPEPYTVTSSGLALAGLVFFKRRRQRRGKGAGGREYGE</sequence>
<proteinExistence type="predicted"/>
<name>A0A8J7L207_9CYAN</name>
<reference evidence="2 3" key="1">
    <citation type="journal article" date="2021" name="Int. J. Syst. Evol. Microbiol.">
        <title>Amazonocrinis nigriterrae gen. nov., sp. nov., Atlanticothrix silvestris gen. nov., sp. nov. and Dendronalium phyllosphericum gen. nov., sp. nov., nostocacean cyanobacteria from Brazilian environments.</title>
        <authorList>
            <person name="Alvarenga D.O."/>
            <person name="Andreote A.P.D."/>
            <person name="Branco L.H.Z."/>
            <person name="Delbaje E."/>
            <person name="Cruz R.B."/>
            <person name="Varani A.M."/>
            <person name="Fiore M.F."/>
        </authorList>
    </citation>
    <scope>NUCLEOTIDE SEQUENCE [LARGE SCALE GENOMIC DNA]</scope>
    <source>
        <strain evidence="2 3">CENA357</strain>
    </source>
</reference>
<feature type="signal peptide" evidence="1">
    <location>
        <begin position="1"/>
        <end position="27"/>
    </location>
</feature>
<keyword evidence="3" id="KW-1185">Reference proteome</keyword>
<accession>A0A8J7L207</accession>
<dbReference type="Proteomes" id="UP000599391">
    <property type="component" value="Unassembled WGS sequence"/>
</dbReference>
<evidence type="ECO:0000256" key="1">
    <source>
        <dbReference type="SAM" id="SignalP"/>
    </source>
</evidence>
<protein>
    <recommendedName>
        <fullName evidence="4">PEP-CTERM sorting domain-containing protein</fullName>
    </recommendedName>
</protein>
<organism evidence="2 3">
    <name type="scientific">Atlanticothrix silvestris CENA357</name>
    <dbReference type="NCBI Taxonomy" id="1725252"/>
    <lineage>
        <taxon>Bacteria</taxon>
        <taxon>Bacillati</taxon>
        <taxon>Cyanobacteriota</taxon>
        <taxon>Cyanophyceae</taxon>
        <taxon>Nostocales</taxon>
        <taxon>Nodulariaceae</taxon>
        <taxon>Atlanticothrix</taxon>
        <taxon>Atlanticothrix silvestris</taxon>
    </lineage>
</organism>
<dbReference type="EMBL" id="JAECZB010000003">
    <property type="protein sequence ID" value="MBH8551327.1"/>
    <property type="molecule type" value="Genomic_DNA"/>
</dbReference>
<comment type="caution">
    <text evidence="2">The sequence shown here is derived from an EMBL/GenBank/DDBJ whole genome shotgun (WGS) entry which is preliminary data.</text>
</comment>
<gene>
    <name evidence="2" type="ORF">I8751_02795</name>
</gene>
<dbReference type="RefSeq" id="WP_214437630.1">
    <property type="nucleotide sequence ID" value="NZ_JAECZB010000003.1"/>
</dbReference>
<dbReference type="InterPro" id="IPR055876">
    <property type="entry name" value="DUF7453"/>
</dbReference>
<evidence type="ECO:0000313" key="3">
    <source>
        <dbReference type="Proteomes" id="UP000599391"/>
    </source>
</evidence>
<evidence type="ECO:0000313" key="2">
    <source>
        <dbReference type="EMBL" id="MBH8551327.1"/>
    </source>
</evidence>